<sequence>MPKKQKLSAPVDQCFKKTCHLEKLPVELLSWILLETKICGDKVDFFSSYGLRVRLTLAKSPFTSSTSDKLYLRKSSSTEVYKIFQDTLPVVESTACFNWTEALQGYLDATMQPDEFENYMNRCAAKSAKKTEYMKMCVEVYAWKVAYLGSLRATKEANNNFSKELATTEGLNFWDMMNTPTYSILFKRKNKSLEKIEQPDYNLRRADIATDLLKVTEHRTRRAHEIGYSHCRRGVEKHYNRLRALQQESPLPCLPTFRALPTIHQLQNSTSQSPKELDTSLQSKPIQTLVRSELVKFHVEAKNALGVILGFPPDWKSPSSKKAHPVDRLTARFRCRTCQRVEAKYKAIAAMSALLEACSIPSDEIGSHDMLSEIGSRVLCMSCDANIVMEPLDVIGHSHRHETMSVCLLPQKKANEILGDHPLSRGLVTKLMDKSKAAQERRNKKVFMCRHCIQVKPKLHAGPGGTTDSSETNNERSSASGSIPVTTTTSSTAPATDNASSTIPNPASLPVEMQRPPKLFIFDGLRSHLKEVHKVDSIRDEDFICDGVLDSTPPLLSRMDARKRNVVGIASDGLEHILINANMYSQFRRDRGLLLGI</sequence>
<organism evidence="2 3">
    <name type="scientific">Gymnopus androsaceus JB14</name>
    <dbReference type="NCBI Taxonomy" id="1447944"/>
    <lineage>
        <taxon>Eukaryota</taxon>
        <taxon>Fungi</taxon>
        <taxon>Dikarya</taxon>
        <taxon>Basidiomycota</taxon>
        <taxon>Agaricomycotina</taxon>
        <taxon>Agaricomycetes</taxon>
        <taxon>Agaricomycetidae</taxon>
        <taxon>Agaricales</taxon>
        <taxon>Marasmiineae</taxon>
        <taxon>Omphalotaceae</taxon>
        <taxon>Gymnopus</taxon>
    </lineage>
</organism>
<proteinExistence type="predicted"/>
<evidence type="ECO:0008006" key="4">
    <source>
        <dbReference type="Google" id="ProtNLM"/>
    </source>
</evidence>
<keyword evidence="3" id="KW-1185">Reference proteome</keyword>
<evidence type="ECO:0000313" key="2">
    <source>
        <dbReference type="EMBL" id="KAE9407883.1"/>
    </source>
</evidence>
<feature type="compositionally biased region" description="Low complexity" evidence="1">
    <location>
        <begin position="486"/>
        <end position="502"/>
    </location>
</feature>
<feature type="region of interest" description="Disordered" evidence="1">
    <location>
        <begin position="460"/>
        <end position="510"/>
    </location>
</feature>
<dbReference type="Proteomes" id="UP000799118">
    <property type="component" value="Unassembled WGS sequence"/>
</dbReference>
<protein>
    <recommendedName>
        <fullName evidence="4">F-box domain-containing protein</fullName>
    </recommendedName>
</protein>
<dbReference type="OrthoDB" id="3220023at2759"/>
<dbReference type="AlphaFoldDB" id="A0A6A4IDS6"/>
<reference evidence="2" key="1">
    <citation type="journal article" date="2019" name="Environ. Microbiol.">
        <title>Fungal ecological strategies reflected in gene transcription - a case study of two litter decomposers.</title>
        <authorList>
            <person name="Barbi F."/>
            <person name="Kohler A."/>
            <person name="Barry K."/>
            <person name="Baskaran P."/>
            <person name="Daum C."/>
            <person name="Fauchery L."/>
            <person name="Ihrmark K."/>
            <person name="Kuo A."/>
            <person name="LaButti K."/>
            <person name="Lipzen A."/>
            <person name="Morin E."/>
            <person name="Grigoriev I.V."/>
            <person name="Henrissat B."/>
            <person name="Lindahl B."/>
            <person name="Martin F."/>
        </authorList>
    </citation>
    <scope>NUCLEOTIDE SEQUENCE</scope>
    <source>
        <strain evidence="2">JB14</strain>
    </source>
</reference>
<accession>A0A6A4IDS6</accession>
<feature type="compositionally biased region" description="Polar residues" evidence="1">
    <location>
        <begin position="466"/>
        <end position="485"/>
    </location>
</feature>
<dbReference type="EMBL" id="ML769393">
    <property type="protein sequence ID" value="KAE9407883.1"/>
    <property type="molecule type" value="Genomic_DNA"/>
</dbReference>
<name>A0A6A4IDS6_9AGAR</name>
<evidence type="ECO:0000313" key="3">
    <source>
        <dbReference type="Proteomes" id="UP000799118"/>
    </source>
</evidence>
<gene>
    <name evidence="2" type="ORF">BT96DRAFT_932925</name>
</gene>
<evidence type="ECO:0000256" key="1">
    <source>
        <dbReference type="SAM" id="MobiDB-lite"/>
    </source>
</evidence>